<evidence type="ECO:0000313" key="1">
    <source>
        <dbReference type="EMBL" id="CAG9330346.1"/>
    </source>
</evidence>
<protein>
    <submittedName>
        <fullName evidence="1">Uncharacterized protein</fullName>
    </submittedName>
</protein>
<dbReference type="AlphaFoldDB" id="A0AAU9JVD8"/>
<keyword evidence="2" id="KW-1185">Reference proteome</keyword>
<dbReference type="EMBL" id="CAJZBQ010000051">
    <property type="protein sequence ID" value="CAG9330346.1"/>
    <property type="molecule type" value="Genomic_DNA"/>
</dbReference>
<sequence>MIYNLINQLCCCTNARKPKHPYSTSTKSFHNTEYISLSHPNSQRIIQDTNSYRSSSHQNSVKWIGYTSLSKTDFMCSNCSRNAEGYCNGCKCAKFCKKCYEIKHALMPLFHGFRKFN</sequence>
<organism evidence="1 2">
    <name type="scientific">Blepharisma stoltei</name>
    <dbReference type="NCBI Taxonomy" id="1481888"/>
    <lineage>
        <taxon>Eukaryota</taxon>
        <taxon>Sar</taxon>
        <taxon>Alveolata</taxon>
        <taxon>Ciliophora</taxon>
        <taxon>Postciliodesmatophora</taxon>
        <taxon>Heterotrichea</taxon>
        <taxon>Heterotrichida</taxon>
        <taxon>Blepharismidae</taxon>
        <taxon>Blepharisma</taxon>
    </lineage>
</organism>
<comment type="caution">
    <text evidence="1">The sequence shown here is derived from an EMBL/GenBank/DDBJ whole genome shotgun (WGS) entry which is preliminary data.</text>
</comment>
<accession>A0AAU9JVD8</accession>
<reference evidence="1" key="1">
    <citation type="submission" date="2021-09" db="EMBL/GenBank/DDBJ databases">
        <authorList>
            <consortium name="AG Swart"/>
            <person name="Singh M."/>
            <person name="Singh A."/>
            <person name="Seah K."/>
            <person name="Emmerich C."/>
        </authorList>
    </citation>
    <scope>NUCLEOTIDE SEQUENCE</scope>
    <source>
        <strain evidence="1">ATCC30299</strain>
    </source>
</reference>
<gene>
    <name evidence="1" type="ORF">BSTOLATCC_MIC50939</name>
</gene>
<evidence type="ECO:0000313" key="2">
    <source>
        <dbReference type="Proteomes" id="UP001162131"/>
    </source>
</evidence>
<dbReference type="Proteomes" id="UP001162131">
    <property type="component" value="Unassembled WGS sequence"/>
</dbReference>
<proteinExistence type="predicted"/>
<name>A0AAU9JVD8_9CILI</name>